<dbReference type="EMBL" id="JOTN01000013">
    <property type="protein sequence ID" value="KEK18569.1"/>
    <property type="molecule type" value="Genomic_DNA"/>
</dbReference>
<protein>
    <submittedName>
        <fullName evidence="1">Uncharacterized protein</fullName>
    </submittedName>
</protein>
<dbReference type="RefSeq" id="WP_034640625.1">
    <property type="nucleotide sequence ID" value="NZ_CBCSJC010000014.1"/>
</dbReference>
<organism evidence="1 2">
    <name type="scientific">Bacillus manliponensis</name>
    <dbReference type="NCBI Taxonomy" id="574376"/>
    <lineage>
        <taxon>Bacteria</taxon>
        <taxon>Bacillati</taxon>
        <taxon>Bacillota</taxon>
        <taxon>Bacilli</taxon>
        <taxon>Bacillales</taxon>
        <taxon>Bacillaceae</taxon>
        <taxon>Bacillus</taxon>
        <taxon>Bacillus cereus group</taxon>
    </lineage>
</organism>
<evidence type="ECO:0000313" key="1">
    <source>
        <dbReference type="EMBL" id="KEK18569.1"/>
    </source>
</evidence>
<accession>A0A073JU48</accession>
<dbReference type="AlphaFoldDB" id="A0A073JU48"/>
<sequence length="66" mass="7731">MKDIYSFVAKKNNAIMDCDSYQLNSKDDAYEMAGNLSYIYMDVNIVEIFKYEHKNFVFIGSVEVKE</sequence>
<proteinExistence type="predicted"/>
<keyword evidence="2" id="KW-1185">Reference proteome</keyword>
<comment type="caution">
    <text evidence="1">The sequence shown here is derived from an EMBL/GenBank/DDBJ whole genome shotgun (WGS) entry which is preliminary data.</text>
</comment>
<reference evidence="1 2" key="1">
    <citation type="submission" date="2014-06" db="EMBL/GenBank/DDBJ databases">
        <title>Draft genome sequence of Bacillus manliponensis JCM 15802 (MCCC 1A00708).</title>
        <authorList>
            <person name="Lai Q."/>
            <person name="Liu Y."/>
            <person name="Shao Z."/>
        </authorList>
    </citation>
    <scope>NUCLEOTIDE SEQUENCE [LARGE SCALE GENOMIC DNA]</scope>
    <source>
        <strain evidence="1 2">JCM 15802</strain>
    </source>
</reference>
<evidence type="ECO:0000313" key="2">
    <source>
        <dbReference type="Proteomes" id="UP000027822"/>
    </source>
</evidence>
<name>A0A073JU48_9BACI</name>
<gene>
    <name evidence="1" type="ORF">BAMA_04710</name>
</gene>
<dbReference type="Proteomes" id="UP000027822">
    <property type="component" value="Unassembled WGS sequence"/>
</dbReference>